<comment type="caution">
    <text evidence="1">The sequence shown here is derived from an EMBL/GenBank/DDBJ whole genome shotgun (WGS) entry which is preliminary data.</text>
</comment>
<dbReference type="Pfam" id="PF14114">
    <property type="entry name" value="DUF4286"/>
    <property type="match status" value="1"/>
</dbReference>
<keyword evidence="2" id="KW-1185">Reference proteome</keyword>
<dbReference type="InterPro" id="IPR025563">
    <property type="entry name" value="DUF4286"/>
</dbReference>
<gene>
    <name evidence="1" type="ORF">F5984_24955</name>
</gene>
<dbReference type="EMBL" id="WELI01000017">
    <property type="protein sequence ID" value="KAB7726130.1"/>
    <property type="molecule type" value="Genomic_DNA"/>
</dbReference>
<protein>
    <submittedName>
        <fullName evidence="1">DUF4286 family protein</fullName>
    </submittedName>
</protein>
<proteinExistence type="predicted"/>
<evidence type="ECO:0000313" key="1">
    <source>
        <dbReference type="EMBL" id="KAB7726130.1"/>
    </source>
</evidence>
<dbReference type="RefSeq" id="WP_152126899.1">
    <property type="nucleotide sequence ID" value="NZ_WELI01000017.1"/>
</dbReference>
<organism evidence="1 2">
    <name type="scientific">Rudanella paleaurantiibacter</name>
    <dbReference type="NCBI Taxonomy" id="2614655"/>
    <lineage>
        <taxon>Bacteria</taxon>
        <taxon>Pseudomonadati</taxon>
        <taxon>Bacteroidota</taxon>
        <taxon>Cytophagia</taxon>
        <taxon>Cytophagales</taxon>
        <taxon>Cytophagaceae</taxon>
        <taxon>Rudanella</taxon>
    </lineage>
</organism>
<name>A0A7J5TUF8_9BACT</name>
<dbReference type="Proteomes" id="UP000488299">
    <property type="component" value="Unassembled WGS sequence"/>
</dbReference>
<reference evidence="1 2" key="1">
    <citation type="submission" date="2019-10" db="EMBL/GenBank/DDBJ databases">
        <title>Rudanella paleaurantiibacter sp. nov., isolated from sludge.</title>
        <authorList>
            <person name="Xu S.Q."/>
        </authorList>
    </citation>
    <scope>NUCLEOTIDE SEQUENCE [LARGE SCALE GENOMIC DNA]</scope>
    <source>
        <strain evidence="1 2">HX-22-17</strain>
    </source>
</reference>
<evidence type="ECO:0000313" key="2">
    <source>
        <dbReference type="Proteomes" id="UP000488299"/>
    </source>
</evidence>
<dbReference type="AlphaFoldDB" id="A0A7J5TUF8"/>
<sequence length="100" mass="11698">MILFNITYSLDPTIERDWLRWAKAEYLPMIEATTLTDNVRILKLLTELDNGAATYSVQVYFTAMETFLAYHHTFADAHQRKADELFANKYATFRTLLEDV</sequence>
<accession>A0A7J5TUF8</accession>